<feature type="region of interest" description="Disordered" evidence="1">
    <location>
        <begin position="1"/>
        <end position="48"/>
    </location>
</feature>
<proteinExistence type="predicted"/>
<accession>A0A5N3W9G9</accession>
<dbReference type="EMBL" id="VCEA01000001">
    <property type="protein sequence ID" value="KAB0358321.1"/>
    <property type="molecule type" value="Genomic_DNA"/>
</dbReference>
<evidence type="ECO:0000256" key="1">
    <source>
        <dbReference type="SAM" id="MobiDB-lite"/>
    </source>
</evidence>
<feature type="compositionally biased region" description="Basic and acidic residues" evidence="1">
    <location>
        <begin position="33"/>
        <end position="42"/>
    </location>
</feature>
<organism evidence="2 3">
    <name type="scientific">Muntiacus muntjak</name>
    <name type="common">Barking deer</name>
    <name type="synonym">Indian muntjac</name>
    <dbReference type="NCBI Taxonomy" id="9888"/>
    <lineage>
        <taxon>Eukaryota</taxon>
        <taxon>Metazoa</taxon>
        <taxon>Chordata</taxon>
        <taxon>Craniata</taxon>
        <taxon>Vertebrata</taxon>
        <taxon>Euteleostomi</taxon>
        <taxon>Mammalia</taxon>
        <taxon>Eutheria</taxon>
        <taxon>Laurasiatheria</taxon>
        <taxon>Artiodactyla</taxon>
        <taxon>Ruminantia</taxon>
        <taxon>Pecora</taxon>
        <taxon>Cervidae</taxon>
        <taxon>Muntiacinae</taxon>
        <taxon>Muntiacus</taxon>
    </lineage>
</organism>
<evidence type="ECO:0000313" key="2">
    <source>
        <dbReference type="EMBL" id="KAB0358321.1"/>
    </source>
</evidence>
<sequence>MEQAAPDPERLLQPAPLEPLSHPDAGLESVVGEEAKGARDEGPGDGTVSYMKCESSVCIL</sequence>
<dbReference type="Proteomes" id="UP000326458">
    <property type="component" value="Unassembled WGS sequence"/>
</dbReference>
<gene>
    <name evidence="2" type="ORF">FD754_002477</name>
</gene>
<protein>
    <submittedName>
        <fullName evidence="2">Uncharacterized protein</fullName>
    </submittedName>
</protein>
<name>A0A5N3W9G9_MUNMU</name>
<dbReference type="AlphaFoldDB" id="A0A5N3W9G9"/>
<reference evidence="2 3" key="1">
    <citation type="submission" date="2019-06" db="EMBL/GenBank/DDBJ databases">
        <title>Discovery of a novel chromosome fission-fusion reversal in muntjac.</title>
        <authorList>
            <person name="Mudd A.B."/>
            <person name="Bredeson J.V."/>
            <person name="Baum R."/>
            <person name="Hockemeyer D."/>
            <person name="Rokhsar D.S."/>
        </authorList>
    </citation>
    <scope>NUCLEOTIDE SEQUENCE [LARGE SCALE GENOMIC DNA]</scope>
    <source>
        <strain evidence="2">UTSW_UCB_Mm</strain>
        <tissue evidence="2">Fibroblast cell line</tissue>
    </source>
</reference>
<comment type="caution">
    <text evidence="2">The sequence shown here is derived from an EMBL/GenBank/DDBJ whole genome shotgun (WGS) entry which is preliminary data.</text>
</comment>
<evidence type="ECO:0000313" key="3">
    <source>
        <dbReference type="Proteomes" id="UP000326458"/>
    </source>
</evidence>
<keyword evidence="3" id="KW-1185">Reference proteome</keyword>